<keyword evidence="6 19" id="KW-0812">Transmembrane</keyword>
<comment type="subcellular location">
    <subcellularLocation>
        <location evidence="1">Mitochondrion inner membrane</location>
        <topology evidence="1">Multi-pass membrane protein</topology>
    </subcellularLocation>
</comment>
<feature type="transmembrane region" description="Helical" evidence="19">
    <location>
        <begin position="152"/>
        <end position="171"/>
    </location>
</feature>
<feature type="region of interest" description="Disordered" evidence="18">
    <location>
        <begin position="80"/>
        <end position="99"/>
    </location>
</feature>
<evidence type="ECO:0000256" key="14">
    <source>
        <dbReference type="ARBA" id="ARBA00036634"/>
    </source>
</evidence>
<keyword evidence="8" id="KW-0106">Calcium</keyword>
<keyword evidence="9 19" id="KW-1133">Transmembrane helix</keyword>
<accession>A0A9W8J5B9</accession>
<evidence type="ECO:0000256" key="10">
    <source>
        <dbReference type="ARBA" id="ARBA00023065"/>
    </source>
</evidence>
<keyword evidence="10" id="KW-0406">Ion transport</keyword>
<keyword evidence="3" id="KW-0813">Transport</keyword>
<evidence type="ECO:0000256" key="6">
    <source>
        <dbReference type="ARBA" id="ARBA00022692"/>
    </source>
</evidence>
<keyword evidence="12 19" id="KW-0472">Membrane</keyword>
<evidence type="ECO:0000256" key="11">
    <source>
        <dbReference type="ARBA" id="ARBA00023128"/>
    </source>
</evidence>
<gene>
    <name evidence="21" type="ORF">H1R20_g8638</name>
</gene>
<dbReference type="EMBL" id="JANBPK010000925">
    <property type="protein sequence ID" value="KAJ2928457.1"/>
    <property type="molecule type" value="Genomic_DNA"/>
</dbReference>
<feature type="transmembrane region" description="Helical" evidence="19">
    <location>
        <begin position="183"/>
        <end position="201"/>
    </location>
</feature>
<keyword evidence="5" id="KW-0107">Calcium channel</keyword>
<evidence type="ECO:0000256" key="2">
    <source>
        <dbReference type="ARBA" id="ARBA00005653"/>
    </source>
</evidence>
<dbReference type="PANTHER" id="PTHR13462">
    <property type="entry name" value="CALCIUM UNIPORTER PROTEIN, MITOCHONDRIAL"/>
    <property type="match status" value="1"/>
</dbReference>
<comment type="subunit">
    <text evidence="15">Homotetramer, assembles in a dimer or dimers configuration with two interfaces.</text>
</comment>
<feature type="non-terminal residue" evidence="21">
    <location>
        <position position="1"/>
    </location>
</feature>
<evidence type="ECO:0000259" key="20">
    <source>
        <dbReference type="Pfam" id="PF04678"/>
    </source>
</evidence>
<proteinExistence type="inferred from homology"/>
<name>A0A9W8J5B9_9AGAR</name>
<evidence type="ECO:0000256" key="5">
    <source>
        <dbReference type="ARBA" id="ARBA00022673"/>
    </source>
</evidence>
<comment type="function">
    <text evidence="17">Highly selective calcium channel localized to the inner mitochondrial membrane, which mediates calcium uptake into the mitochondrial matrix. Mitochondrial calcium homeostasis plays key roles in cellular physiology and regulates ATP production, cytoplasmic calcium signals and activation of cell death pathways. Sufficient to operate as a pore-forming channel without the need of calcium-sensor or auxiliary subunit.</text>
</comment>
<dbReference type="GO" id="GO:1990246">
    <property type="term" value="C:uniplex complex"/>
    <property type="evidence" value="ECO:0007669"/>
    <property type="project" value="TreeGrafter"/>
</dbReference>
<keyword evidence="4" id="KW-0109">Calcium transport</keyword>
<evidence type="ECO:0000256" key="12">
    <source>
        <dbReference type="ARBA" id="ARBA00023136"/>
    </source>
</evidence>
<dbReference type="AlphaFoldDB" id="A0A9W8J5B9"/>
<evidence type="ECO:0000256" key="1">
    <source>
        <dbReference type="ARBA" id="ARBA00004448"/>
    </source>
</evidence>
<dbReference type="GO" id="GO:0051560">
    <property type="term" value="P:mitochondrial calcium ion homeostasis"/>
    <property type="evidence" value="ECO:0007669"/>
    <property type="project" value="InterPro"/>
</dbReference>
<dbReference type="InterPro" id="IPR006769">
    <property type="entry name" value="MCU_C"/>
</dbReference>
<organism evidence="21 22">
    <name type="scientific">Candolleomyces eurysporus</name>
    <dbReference type="NCBI Taxonomy" id="2828524"/>
    <lineage>
        <taxon>Eukaryota</taxon>
        <taxon>Fungi</taxon>
        <taxon>Dikarya</taxon>
        <taxon>Basidiomycota</taxon>
        <taxon>Agaricomycotina</taxon>
        <taxon>Agaricomycetes</taxon>
        <taxon>Agaricomycetidae</taxon>
        <taxon>Agaricales</taxon>
        <taxon>Agaricineae</taxon>
        <taxon>Psathyrellaceae</taxon>
        <taxon>Candolleomyces</taxon>
    </lineage>
</organism>
<dbReference type="GO" id="GO:0005262">
    <property type="term" value="F:calcium channel activity"/>
    <property type="evidence" value="ECO:0007669"/>
    <property type="project" value="UniProtKB-KW"/>
</dbReference>
<evidence type="ECO:0000256" key="9">
    <source>
        <dbReference type="ARBA" id="ARBA00022989"/>
    </source>
</evidence>
<keyword evidence="22" id="KW-1185">Reference proteome</keyword>
<dbReference type="GO" id="GO:0015292">
    <property type="term" value="F:uniporter activity"/>
    <property type="evidence" value="ECO:0007669"/>
    <property type="project" value="TreeGrafter"/>
</dbReference>
<keyword evidence="13" id="KW-0407">Ion channel</keyword>
<evidence type="ECO:0000256" key="17">
    <source>
        <dbReference type="ARBA" id="ARBA00045938"/>
    </source>
</evidence>
<evidence type="ECO:0000313" key="21">
    <source>
        <dbReference type="EMBL" id="KAJ2928457.1"/>
    </source>
</evidence>
<evidence type="ECO:0000256" key="18">
    <source>
        <dbReference type="SAM" id="MobiDB-lite"/>
    </source>
</evidence>
<comment type="caution">
    <text evidence="21">The sequence shown here is derived from an EMBL/GenBank/DDBJ whole genome shotgun (WGS) entry which is preliminary data.</text>
</comment>
<reference evidence="21" key="1">
    <citation type="submission" date="2022-06" db="EMBL/GenBank/DDBJ databases">
        <title>Genome Sequence of Candolleomyces eurysporus.</title>
        <authorList>
            <person name="Buettner E."/>
        </authorList>
    </citation>
    <scope>NUCLEOTIDE SEQUENCE</scope>
    <source>
        <strain evidence="21">VTCC 930004</strain>
    </source>
</reference>
<evidence type="ECO:0000256" key="15">
    <source>
        <dbReference type="ARBA" id="ARBA00044966"/>
    </source>
</evidence>
<evidence type="ECO:0000256" key="8">
    <source>
        <dbReference type="ARBA" id="ARBA00022837"/>
    </source>
</evidence>
<protein>
    <recommendedName>
        <fullName evidence="16">Calcium uniporter protein, mitochondrial</fullName>
    </recommendedName>
</protein>
<keyword evidence="11" id="KW-0496">Mitochondrion</keyword>
<evidence type="ECO:0000256" key="3">
    <source>
        <dbReference type="ARBA" id="ARBA00022448"/>
    </source>
</evidence>
<feature type="domain" description="Calcium uniporter protein C-terminal" evidence="20">
    <location>
        <begin position="112"/>
        <end position="237"/>
    </location>
</feature>
<evidence type="ECO:0000256" key="4">
    <source>
        <dbReference type="ARBA" id="ARBA00022568"/>
    </source>
</evidence>
<comment type="similarity">
    <text evidence="2">Belongs to the MCU (TC 1.A.77) family.</text>
</comment>
<evidence type="ECO:0000256" key="13">
    <source>
        <dbReference type="ARBA" id="ARBA00023303"/>
    </source>
</evidence>
<comment type="catalytic activity">
    <reaction evidence="14">
        <text>Ca(2+)(in) = Ca(2+)(out)</text>
        <dbReference type="Rhea" id="RHEA:29671"/>
        <dbReference type="ChEBI" id="CHEBI:29108"/>
    </reaction>
</comment>
<evidence type="ECO:0000256" key="19">
    <source>
        <dbReference type="SAM" id="Phobius"/>
    </source>
</evidence>
<dbReference type="OrthoDB" id="278338at2759"/>
<dbReference type="Proteomes" id="UP001140091">
    <property type="component" value="Unassembled WGS sequence"/>
</dbReference>
<keyword evidence="7" id="KW-0999">Mitochondrion inner membrane</keyword>
<dbReference type="InterPro" id="IPR039055">
    <property type="entry name" value="MCU_fam"/>
</dbReference>
<sequence>MLLHPSQPLSHVSRLIQASLNPALPVISFRSVSSKGQAFQWSDSTDIGDFIRDAAHSAQFFICLTYEPSQHLEDTVLNQDSGKHVETSADGGTKTDNQERPHETIIEVKVPTFVDRTRYLRRRLKAVEAQIADMEGLKRRCDREAHRGARRMAVTGFGMLVVYWGGVARLTFWDYGWDIMEPITYLSGLSTVILGYLWFLYRGREVSYSSVLAQSINKRRDTLYKSHGFDIERWAELVSERKSLSREIGRIAEDYEERGTKEYEDVAEDEPVDKTSEVQEDIVKEDIVKPNSSNEAGPEEEFIGQRLAMWFFAAKDWYSQAATLVLDISDTDRLQADFGGCSFASILEYEEEYHLPECLEDSKDNSLAELVSPYYLFKGINVEFPAILSVPGLWSKLTFLLLPAYVVARIVCAATGNPNWGQ</sequence>
<evidence type="ECO:0000256" key="16">
    <source>
        <dbReference type="ARBA" id="ARBA00044981"/>
    </source>
</evidence>
<evidence type="ECO:0000256" key="7">
    <source>
        <dbReference type="ARBA" id="ARBA00022792"/>
    </source>
</evidence>
<dbReference type="GO" id="GO:0036444">
    <property type="term" value="P:calcium import into the mitochondrion"/>
    <property type="evidence" value="ECO:0007669"/>
    <property type="project" value="TreeGrafter"/>
</dbReference>
<evidence type="ECO:0000313" key="22">
    <source>
        <dbReference type="Proteomes" id="UP001140091"/>
    </source>
</evidence>
<dbReference type="Pfam" id="PF04678">
    <property type="entry name" value="MCU"/>
    <property type="match status" value="1"/>
</dbReference>
<dbReference type="PANTHER" id="PTHR13462:SF10">
    <property type="entry name" value="CALCIUM UNIPORTER PROTEIN, MITOCHONDRIAL"/>
    <property type="match status" value="1"/>
</dbReference>